<evidence type="ECO:0000313" key="3">
    <source>
        <dbReference type="Proteomes" id="UP000199570"/>
    </source>
</evidence>
<keyword evidence="1" id="KW-0812">Transmembrane</keyword>
<organism evidence="2 3">
    <name type="scientific">Pseudomonas moorei</name>
    <dbReference type="NCBI Taxonomy" id="395599"/>
    <lineage>
        <taxon>Bacteria</taxon>
        <taxon>Pseudomonadati</taxon>
        <taxon>Pseudomonadota</taxon>
        <taxon>Gammaproteobacteria</taxon>
        <taxon>Pseudomonadales</taxon>
        <taxon>Pseudomonadaceae</taxon>
        <taxon>Pseudomonas</taxon>
    </lineage>
</organism>
<dbReference type="Proteomes" id="UP000199570">
    <property type="component" value="Unassembled WGS sequence"/>
</dbReference>
<sequence length="35" mass="4146">MVRYLVFIAIAIIIATLGVSLYGWYRHLRDDDDIY</sequence>
<reference evidence="3" key="1">
    <citation type="submission" date="2016-10" db="EMBL/GenBank/DDBJ databases">
        <authorList>
            <person name="Varghese N."/>
            <person name="Submissions S."/>
        </authorList>
    </citation>
    <scope>NUCLEOTIDE SEQUENCE [LARGE SCALE GENOMIC DNA]</scope>
    <source>
        <strain evidence="3">BS3775</strain>
    </source>
</reference>
<feature type="transmembrane region" description="Helical" evidence="1">
    <location>
        <begin position="6"/>
        <end position="25"/>
    </location>
</feature>
<name>A0A1H1CLA3_9PSED</name>
<accession>A0A1H1CLA3</accession>
<evidence type="ECO:0000313" key="2">
    <source>
        <dbReference type="EMBL" id="SDQ64838.1"/>
    </source>
</evidence>
<keyword evidence="1" id="KW-1133">Transmembrane helix</keyword>
<dbReference type="EMBL" id="FNKJ01000003">
    <property type="protein sequence ID" value="SDQ64838.1"/>
    <property type="molecule type" value="Genomic_DNA"/>
</dbReference>
<protein>
    <submittedName>
        <fullName evidence="2">Uncharacterized protein</fullName>
    </submittedName>
</protein>
<dbReference type="AlphaFoldDB" id="A0A1H1CLA3"/>
<gene>
    <name evidence="2" type="ORF">SAMN04490195_1273</name>
</gene>
<proteinExistence type="predicted"/>
<evidence type="ECO:0000256" key="1">
    <source>
        <dbReference type="SAM" id="Phobius"/>
    </source>
</evidence>
<keyword evidence="1" id="KW-0472">Membrane</keyword>
<keyword evidence="3" id="KW-1185">Reference proteome</keyword>